<dbReference type="Proteomes" id="UP000324162">
    <property type="component" value="Unassembled WGS sequence"/>
</dbReference>
<dbReference type="NCBIfam" id="TIGR01847">
    <property type="entry name" value="bacteriocin_sig"/>
    <property type="match status" value="1"/>
</dbReference>
<evidence type="ECO:0000313" key="1">
    <source>
        <dbReference type="EMBL" id="KAA1165808.1"/>
    </source>
</evidence>
<reference evidence="1 2" key="1">
    <citation type="submission" date="2019-01" db="EMBL/GenBank/DDBJ databases">
        <title>Genome sequences of marine Pseudoalteromonas species.</title>
        <authorList>
            <person name="Boraston A.B."/>
            <person name="Hehemann J.-H."/>
            <person name="Vickers C.J."/>
            <person name="Salama-Alber O."/>
            <person name="Abe K."/>
            <person name="Hettle A.J."/>
        </authorList>
    </citation>
    <scope>NUCLEOTIDE SEQUENCE [LARGE SCALE GENOMIC DNA]</scope>
    <source>
        <strain evidence="1 2">PS42</strain>
    </source>
</reference>
<dbReference type="InterPro" id="IPR010133">
    <property type="entry name" value="Bacteriocin_signal_seq"/>
</dbReference>
<dbReference type="EMBL" id="SEUK01000029">
    <property type="protein sequence ID" value="KAA1165808.1"/>
    <property type="molecule type" value="Genomic_DNA"/>
</dbReference>
<gene>
    <name evidence="1" type="ORF">EU508_00320</name>
</gene>
<comment type="caution">
    <text evidence="1">The sequence shown here is derived from an EMBL/GenBank/DDBJ whole genome shotgun (WGS) entry which is preliminary data.</text>
</comment>
<name>A0AB73BLW8_9GAMM</name>
<organism evidence="1 2">
    <name type="scientific">Pseudoalteromonas fuliginea</name>
    <dbReference type="NCBI Taxonomy" id="1872678"/>
    <lineage>
        <taxon>Bacteria</taxon>
        <taxon>Pseudomonadati</taxon>
        <taxon>Pseudomonadota</taxon>
        <taxon>Gammaproteobacteria</taxon>
        <taxon>Alteromonadales</taxon>
        <taxon>Pseudoalteromonadaceae</taxon>
        <taxon>Pseudoalteromonas</taxon>
    </lineage>
</organism>
<proteinExistence type="predicted"/>
<accession>A0AB73BLW8</accession>
<protein>
    <submittedName>
        <fullName evidence="1">Bacteriocin</fullName>
    </submittedName>
</protein>
<sequence length="40" mass="4427">MKMKTLNVNKLSEVNGGTKSLADKIDEILSKMVGIFESEK</sequence>
<evidence type="ECO:0000313" key="2">
    <source>
        <dbReference type="Proteomes" id="UP000324162"/>
    </source>
</evidence>
<dbReference type="AlphaFoldDB" id="A0AB73BLW8"/>